<proteinExistence type="predicted"/>
<evidence type="ECO:0000256" key="1">
    <source>
        <dbReference type="SAM" id="MobiDB-lite"/>
    </source>
</evidence>
<keyword evidence="3" id="KW-1185">Reference proteome</keyword>
<organism evidence="2 3">
    <name type="scientific">Streptomyces griseomycini</name>
    <dbReference type="NCBI Taxonomy" id="66895"/>
    <lineage>
        <taxon>Bacteria</taxon>
        <taxon>Bacillati</taxon>
        <taxon>Actinomycetota</taxon>
        <taxon>Actinomycetes</taxon>
        <taxon>Kitasatosporales</taxon>
        <taxon>Streptomycetaceae</taxon>
        <taxon>Streptomyces</taxon>
    </lineage>
</organism>
<dbReference type="EMBL" id="JACHJI010000017">
    <property type="protein sequence ID" value="MBB4902546.1"/>
    <property type="molecule type" value="Genomic_DNA"/>
</dbReference>
<protein>
    <submittedName>
        <fullName evidence="2">Uncharacterized protein</fullName>
    </submittedName>
</protein>
<dbReference type="RefSeq" id="WP_184827957.1">
    <property type="nucleotide sequence ID" value="NZ_BMTK01000031.1"/>
</dbReference>
<gene>
    <name evidence="2" type="ORF">FHS37_006643</name>
</gene>
<dbReference type="AlphaFoldDB" id="A0A7W7PWK7"/>
<name>A0A7W7PWK7_9ACTN</name>
<reference evidence="2 3" key="1">
    <citation type="submission" date="2020-08" db="EMBL/GenBank/DDBJ databases">
        <title>Genomic Encyclopedia of Type Strains, Phase III (KMG-III): the genomes of soil and plant-associated and newly described type strains.</title>
        <authorList>
            <person name="Whitman W."/>
        </authorList>
    </citation>
    <scope>NUCLEOTIDE SEQUENCE [LARGE SCALE GENOMIC DNA]</scope>
    <source>
        <strain evidence="2 3">CECT 3273</strain>
    </source>
</reference>
<feature type="region of interest" description="Disordered" evidence="1">
    <location>
        <begin position="176"/>
        <end position="208"/>
    </location>
</feature>
<dbReference type="Proteomes" id="UP000579523">
    <property type="component" value="Unassembled WGS sequence"/>
</dbReference>
<accession>A0A7W7PWK7</accession>
<comment type="caution">
    <text evidence="2">The sequence shown here is derived from an EMBL/GenBank/DDBJ whole genome shotgun (WGS) entry which is preliminary data.</text>
</comment>
<evidence type="ECO:0000313" key="2">
    <source>
        <dbReference type="EMBL" id="MBB4902546.1"/>
    </source>
</evidence>
<sequence>MSTTSTPPTVSGEPILDLVRGAYARSGTLLDRDVVDLHLLEAADKAACSLLRDQWTDGFPVAAYSELLSTIAALRSILGYSPTPTARDANTWARRVGHASKEAAGDDADFYEVQIIDGPHKGIILPLWGPKMPQTPDALAGPPLTLELPIERGDSTDMEYGSAYYRRCTKPRPTTMQWDYQIDRERPFPAEGSRPSMLPAAGGQEGRA</sequence>
<evidence type="ECO:0000313" key="3">
    <source>
        <dbReference type="Proteomes" id="UP000579523"/>
    </source>
</evidence>